<dbReference type="eggNOG" id="KOG1505">
    <property type="taxonomic scope" value="Eukaryota"/>
</dbReference>
<dbReference type="Proteomes" id="UP000095282">
    <property type="component" value="Unplaced"/>
</dbReference>
<sequence>MKKFEEKEQLIVVSTTFMILSARYYATGEFNPGEKGTRIAFSWAKIIGMYGFWFGSFYAQYNVYSYLISSIAKFLLYPFSS</sequence>
<keyword evidence="2" id="KW-1185">Reference proteome</keyword>
<evidence type="ECO:0000313" key="2">
    <source>
        <dbReference type="Proteomes" id="UP000095282"/>
    </source>
</evidence>
<reference evidence="3" key="1">
    <citation type="submission" date="2016-11" db="UniProtKB">
        <authorList>
            <consortium name="WormBaseParasite"/>
        </authorList>
    </citation>
    <scope>IDENTIFICATION</scope>
</reference>
<organism evidence="2 3">
    <name type="scientific">Caenorhabditis tropicalis</name>
    <dbReference type="NCBI Taxonomy" id="1561998"/>
    <lineage>
        <taxon>Eukaryota</taxon>
        <taxon>Metazoa</taxon>
        <taxon>Ecdysozoa</taxon>
        <taxon>Nematoda</taxon>
        <taxon>Chromadorea</taxon>
        <taxon>Rhabditida</taxon>
        <taxon>Rhabditina</taxon>
        <taxon>Rhabditomorpha</taxon>
        <taxon>Rhabditoidea</taxon>
        <taxon>Rhabditidae</taxon>
        <taxon>Peloderinae</taxon>
        <taxon>Caenorhabditis</taxon>
    </lineage>
</organism>
<keyword evidence="1" id="KW-0812">Transmembrane</keyword>
<name>A0A1I7UYG3_9PELO</name>
<protein>
    <submittedName>
        <fullName evidence="3">DUF418 domain-containing protein</fullName>
    </submittedName>
</protein>
<dbReference type="WBParaSite" id="Csp11.Scaffold630.g20598.t1">
    <property type="protein sequence ID" value="Csp11.Scaffold630.g20598.t1"/>
    <property type="gene ID" value="Csp11.Scaffold630.g20598"/>
</dbReference>
<evidence type="ECO:0000313" key="3">
    <source>
        <dbReference type="WBParaSite" id="Csp11.Scaffold630.g20598.t1"/>
    </source>
</evidence>
<feature type="transmembrane region" description="Helical" evidence="1">
    <location>
        <begin position="38"/>
        <end position="56"/>
    </location>
</feature>
<accession>A0A1I7UYG3</accession>
<keyword evidence="1" id="KW-0472">Membrane</keyword>
<keyword evidence="1" id="KW-1133">Transmembrane helix</keyword>
<dbReference type="AlphaFoldDB" id="A0A1I7UYG3"/>
<feature type="transmembrane region" description="Helical" evidence="1">
    <location>
        <begin position="9"/>
        <end position="26"/>
    </location>
</feature>
<evidence type="ECO:0000256" key="1">
    <source>
        <dbReference type="SAM" id="Phobius"/>
    </source>
</evidence>
<proteinExistence type="predicted"/>
<dbReference type="STRING" id="1561998.A0A1I7UYG3"/>